<dbReference type="PANTHER" id="PTHR18895">
    <property type="entry name" value="HEMK METHYLTRANSFERASE"/>
    <property type="match status" value="1"/>
</dbReference>
<feature type="binding site" evidence="4">
    <location>
        <begin position="120"/>
        <end position="124"/>
    </location>
    <ligand>
        <name>S-adenosyl-L-methionine</name>
        <dbReference type="ChEBI" id="CHEBI:59789"/>
    </ligand>
</feature>
<feature type="binding site" evidence="4">
    <location>
        <position position="143"/>
    </location>
    <ligand>
        <name>S-adenosyl-L-methionine</name>
        <dbReference type="ChEBI" id="CHEBI:59789"/>
    </ligand>
</feature>
<feature type="domain" description="Methyltransferase" evidence="5">
    <location>
        <begin position="115"/>
        <end position="243"/>
    </location>
</feature>
<dbReference type="Pfam" id="PF17827">
    <property type="entry name" value="PrmC_N"/>
    <property type="match status" value="1"/>
</dbReference>
<dbReference type="GO" id="GO:0032259">
    <property type="term" value="P:methylation"/>
    <property type="evidence" value="ECO:0007669"/>
    <property type="project" value="UniProtKB-KW"/>
</dbReference>
<dbReference type="NCBIfam" id="TIGR00536">
    <property type="entry name" value="hemK_fam"/>
    <property type="match status" value="1"/>
</dbReference>
<accession>A0ABU4RNV9</accession>
<dbReference type="CDD" id="cd02440">
    <property type="entry name" value="AdoMet_MTases"/>
    <property type="match status" value="1"/>
</dbReference>
<reference evidence="7 8" key="1">
    <citation type="submission" date="2023-11" db="EMBL/GenBank/DDBJ databases">
        <authorList>
            <person name="Bao R."/>
        </authorList>
    </citation>
    <scope>NUCLEOTIDE SEQUENCE [LARGE SCALE GENOMIC DNA]</scope>
    <source>
        <strain evidence="7 8">PJ23</strain>
    </source>
</reference>
<evidence type="ECO:0000256" key="1">
    <source>
        <dbReference type="ARBA" id="ARBA00022603"/>
    </source>
</evidence>
<dbReference type="GO" id="GO:0102559">
    <property type="term" value="F:peptide chain release factor N(5)-glutamine methyltransferase activity"/>
    <property type="evidence" value="ECO:0007669"/>
    <property type="project" value="UniProtKB-EC"/>
</dbReference>
<sequence length="291" mass="31044">MTTRNAMLRAAAAWLRKEGCDSAELDARVLLKHALQLSDTQLVTMRDEPVDVEGREAFDAMIERRIAGQPVSRIIGQKEFWGLVFHLDPETLVPRPDTETIVEAAVEACRTAPGTILDLGTGTGCILIALLTEFPAAVGVGVDISDDALACAASNADLNGVAGRARFVKGDWGSDIDELFDLIVSNPPYIPHSDIAMLDREVRVHDPMRALDGGRDGLDAYSCVAGDAARLLSPDGVLVVELGIGQEAAVAAIMKDAGLEPDVPARPDLSGIPRALVVRRENPLGNHTLND</sequence>
<evidence type="ECO:0000313" key="8">
    <source>
        <dbReference type="Proteomes" id="UP001274321"/>
    </source>
</evidence>
<dbReference type="HAMAP" id="MF_02126">
    <property type="entry name" value="RF_methyltr_PrmC"/>
    <property type="match status" value="1"/>
</dbReference>
<dbReference type="Gene3D" id="3.40.50.150">
    <property type="entry name" value="Vaccinia Virus protein VP39"/>
    <property type="match status" value="1"/>
</dbReference>
<comment type="similarity">
    <text evidence="4">Belongs to the protein N5-glutamine methyltransferase family. PrmC subfamily.</text>
</comment>
<feature type="binding site" evidence="4">
    <location>
        <begin position="186"/>
        <end position="189"/>
    </location>
    <ligand>
        <name>substrate</name>
    </ligand>
</feature>
<proteinExistence type="inferred from homology"/>
<dbReference type="EC" id="2.1.1.297" evidence="4"/>
<dbReference type="PROSITE" id="PS00092">
    <property type="entry name" value="N6_MTASE"/>
    <property type="match status" value="1"/>
</dbReference>
<dbReference type="InterPro" id="IPR050320">
    <property type="entry name" value="N5-glutamine_MTase"/>
</dbReference>
<dbReference type="Gene3D" id="1.10.8.10">
    <property type="entry name" value="DNA helicase RuvA subunit, C-terminal domain"/>
    <property type="match status" value="1"/>
</dbReference>
<dbReference type="InterPro" id="IPR029063">
    <property type="entry name" value="SAM-dependent_MTases_sf"/>
</dbReference>
<feature type="binding site" evidence="4">
    <location>
        <position position="186"/>
    </location>
    <ligand>
        <name>S-adenosyl-L-methionine</name>
        <dbReference type="ChEBI" id="CHEBI:59789"/>
    </ligand>
</feature>
<keyword evidence="1 4" id="KW-0489">Methyltransferase</keyword>
<evidence type="ECO:0000313" key="7">
    <source>
        <dbReference type="EMBL" id="MDX6806524.1"/>
    </source>
</evidence>
<dbReference type="PANTHER" id="PTHR18895:SF74">
    <property type="entry name" value="MTRF1L RELEASE FACTOR GLUTAMINE METHYLTRANSFERASE"/>
    <property type="match status" value="1"/>
</dbReference>
<keyword evidence="8" id="KW-1185">Reference proteome</keyword>
<dbReference type="SUPFAM" id="SSF53335">
    <property type="entry name" value="S-adenosyl-L-methionine-dependent methyltransferases"/>
    <property type="match status" value="1"/>
</dbReference>
<comment type="function">
    <text evidence="4">Methylates the class 1 translation termination release factors RF1/PrfA and RF2/PrfB on the glutamine residue of the universally conserved GGQ motif.</text>
</comment>
<dbReference type="Pfam" id="PF13847">
    <property type="entry name" value="Methyltransf_31"/>
    <property type="match status" value="1"/>
</dbReference>
<evidence type="ECO:0000256" key="2">
    <source>
        <dbReference type="ARBA" id="ARBA00022679"/>
    </source>
</evidence>
<evidence type="ECO:0000259" key="5">
    <source>
        <dbReference type="Pfam" id="PF13847"/>
    </source>
</evidence>
<evidence type="ECO:0000256" key="3">
    <source>
        <dbReference type="ARBA" id="ARBA00022691"/>
    </source>
</evidence>
<dbReference type="RefSeq" id="WP_319844650.1">
    <property type="nucleotide sequence ID" value="NZ_JAXAFJ010000005.1"/>
</dbReference>
<feature type="binding site" evidence="4">
    <location>
        <position position="172"/>
    </location>
    <ligand>
        <name>S-adenosyl-L-methionine</name>
        <dbReference type="ChEBI" id="CHEBI:59789"/>
    </ligand>
</feature>
<comment type="caution">
    <text evidence="7">The sequence shown here is derived from an EMBL/GenBank/DDBJ whole genome shotgun (WGS) entry which is preliminary data.</text>
</comment>
<dbReference type="InterPro" id="IPR040758">
    <property type="entry name" value="PrmC_N"/>
</dbReference>
<dbReference type="InterPro" id="IPR019874">
    <property type="entry name" value="RF_methyltr_PrmC"/>
</dbReference>
<organism evidence="7 8">
    <name type="scientific">Terrihabitans rhizophilus</name>
    <dbReference type="NCBI Taxonomy" id="3092662"/>
    <lineage>
        <taxon>Bacteria</taxon>
        <taxon>Pseudomonadati</taxon>
        <taxon>Pseudomonadota</taxon>
        <taxon>Alphaproteobacteria</taxon>
        <taxon>Hyphomicrobiales</taxon>
        <taxon>Terrihabitans</taxon>
    </lineage>
</organism>
<comment type="catalytic activity">
    <reaction evidence="4">
        <text>L-glutaminyl-[peptide chain release factor] + S-adenosyl-L-methionine = N(5)-methyl-L-glutaminyl-[peptide chain release factor] + S-adenosyl-L-homocysteine + H(+)</text>
        <dbReference type="Rhea" id="RHEA:42896"/>
        <dbReference type="Rhea" id="RHEA-COMP:10271"/>
        <dbReference type="Rhea" id="RHEA-COMP:10272"/>
        <dbReference type="ChEBI" id="CHEBI:15378"/>
        <dbReference type="ChEBI" id="CHEBI:30011"/>
        <dbReference type="ChEBI" id="CHEBI:57856"/>
        <dbReference type="ChEBI" id="CHEBI:59789"/>
        <dbReference type="ChEBI" id="CHEBI:61891"/>
        <dbReference type="EC" id="2.1.1.297"/>
    </reaction>
</comment>
<keyword evidence="2 4" id="KW-0808">Transferase</keyword>
<dbReference type="Proteomes" id="UP001274321">
    <property type="component" value="Unassembled WGS sequence"/>
</dbReference>
<protein>
    <recommendedName>
        <fullName evidence="4">Release factor glutamine methyltransferase</fullName>
        <shortName evidence="4">RF MTase</shortName>
        <ecNumber evidence="4">2.1.1.297</ecNumber>
    </recommendedName>
    <alternativeName>
        <fullName evidence="4">N5-glutamine methyltransferase PrmC</fullName>
    </alternativeName>
    <alternativeName>
        <fullName evidence="4">Protein-(glutamine-N5) MTase PrmC</fullName>
    </alternativeName>
    <alternativeName>
        <fullName evidence="4">Protein-glutamine N-methyltransferase PrmC</fullName>
    </alternativeName>
</protein>
<name>A0ABU4RNV9_9HYPH</name>
<dbReference type="InterPro" id="IPR002052">
    <property type="entry name" value="DNA_methylase_N6_adenine_CS"/>
</dbReference>
<dbReference type="InterPro" id="IPR025714">
    <property type="entry name" value="Methyltranfer_dom"/>
</dbReference>
<evidence type="ECO:0000259" key="6">
    <source>
        <dbReference type="Pfam" id="PF17827"/>
    </source>
</evidence>
<feature type="domain" description="Release factor glutamine methyltransferase N-terminal" evidence="6">
    <location>
        <begin position="7"/>
        <end position="76"/>
    </location>
</feature>
<dbReference type="InterPro" id="IPR004556">
    <property type="entry name" value="HemK-like"/>
</dbReference>
<evidence type="ECO:0000256" key="4">
    <source>
        <dbReference type="HAMAP-Rule" id="MF_02126"/>
    </source>
</evidence>
<keyword evidence="3 4" id="KW-0949">S-adenosyl-L-methionine</keyword>
<dbReference type="NCBIfam" id="TIGR03534">
    <property type="entry name" value="RF_mod_PrmC"/>
    <property type="match status" value="1"/>
</dbReference>
<dbReference type="EMBL" id="JAXAFJ010000005">
    <property type="protein sequence ID" value="MDX6806524.1"/>
    <property type="molecule type" value="Genomic_DNA"/>
</dbReference>
<gene>
    <name evidence="4 7" type="primary">prmC</name>
    <name evidence="7" type="ORF">SCD90_10640</name>
</gene>